<dbReference type="InterPro" id="IPR018565">
    <property type="entry name" value="Nkp2/Cnl2"/>
</dbReference>
<organism evidence="2 3">
    <name type="scientific">Phialemonium atrogriseum</name>
    <dbReference type="NCBI Taxonomy" id="1093897"/>
    <lineage>
        <taxon>Eukaryota</taxon>
        <taxon>Fungi</taxon>
        <taxon>Dikarya</taxon>
        <taxon>Ascomycota</taxon>
        <taxon>Pezizomycotina</taxon>
        <taxon>Sordariomycetes</taxon>
        <taxon>Sordariomycetidae</taxon>
        <taxon>Cephalothecales</taxon>
        <taxon>Cephalothecaceae</taxon>
        <taxon>Phialemonium</taxon>
    </lineage>
</organism>
<dbReference type="AlphaFoldDB" id="A0AAJ0CAJ4"/>
<dbReference type="RefSeq" id="XP_060288790.1">
    <property type="nucleotide sequence ID" value="XM_060422353.1"/>
</dbReference>
<gene>
    <name evidence="2" type="ORF">QBC33DRAFT_17303</name>
</gene>
<sequence length="187" mass="20893">MAPSESAILNNFLLVPSQLPAIISLQEFTALFPRPQQSSPHVRALYRDLQGQRNAVVDLVASNIEAEVKRAKGLRRAVVRARREAESQDYDDEIEIERTLFGNASGSSGPKHDLNSVLPELETAVNELESEIKHLEEEETRLRHSVSQSIGTFSDLRYGRLANSQLPEQVLESLQDLQEACKQTTTT</sequence>
<dbReference type="GeneID" id="85305540"/>
<dbReference type="GO" id="GO:0007059">
    <property type="term" value="P:chromosome segregation"/>
    <property type="evidence" value="ECO:0007669"/>
    <property type="project" value="TreeGrafter"/>
</dbReference>
<dbReference type="PANTHER" id="PTHR28064">
    <property type="entry name" value="INNER KINETOCHORE SUBUNIT NKP2"/>
    <property type="match status" value="1"/>
</dbReference>
<dbReference type="PANTHER" id="PTHR28064:SF1">
    <property type="entry name" value="INNER KINETOCHORE SUBUNIT NKP2"/>
    <property type="match status" value="1"/>
</dbReference>
<accession>A0AAJ0CAJ4</accession>
<evidence type="ECO:0000256" key="1">
    <source>
        <dbReference type="SAM" id="Coils"/>
    </source>
</evidence>
<reference evidence="2" key="1">
    <citation type="submission" date="2023-06" db="EMBL/GenBank/DDBJ databases">
        <title>Genome-scale phylogeny and comparative genomics of the fungal order Sordariales.</title>
        <authorList>
            <consortium name="Lawrence Berkeley National Laboratory"/>
            <person name="Hensen N."/>
            <person name="Bonometti L."/>
            <person name="Westerberg I."/>
            <person name="Brannstrom I.O."/>
            <person name="Guillou S."/>
            <person name="Cros-Aarteil S."/>
            <person name="Calhoun S."/>
            <person name="Haridas S."/>
            <person name="Kuo A."/>
            <person name="Mondo S."/>
            <person name="Pangilinan J."/>
            <person name="Riley R."/>
            <person name="Labutti K."/>
            <person name="Andreopoulos B."/>
            <person name="Lipzen A."/>
            <person name="Chen C."/>
            <person name="Yanf M."/>
            <person name="Daum C."/>
            <person name="Ng V."/>
            <person name="Clum A."/>
            <person name="Steindorff A."/>
            <person name="Ohm R."/>
            <person name="Martin F."/>
            <person name="Silar P."/>
            <person name="Natvig D."/>
            <person name="Lalanne C."/>
            <person name="Gautier V."/>
            <person name="Ament-Velasquez S.L."/>
            <person name="Kruys A."/>
            <person name="Hutchinson M.I."/>
            <person name="Powell A.J."/>
            <person name="Barry K."/>
            <person name="Miller A.N."/>
            <person name="Grigoriev I.V."/>
            <person name="Debuchy R."/>
            <person name="Gladieux P."/>
            <person name="Thoren M.H."/>
            <person name="Johannesson H."/>
        </authorList>
    </citation>
    <scope>NUCLEOTIDE SEQUENCE</scope>
    <source>
        <strain evidence="2">8032-3</strain>
    </source>
</reference>
<keyword evidence="1" id="KW-0175">Coiled coil</keyword>
<comment type="caution">
    <text evidence="2">The sequence shown here is derived from an EMBL/GenBank/DDBJ whole genome shotgun (WGS) entry which is preliminary data.</text>
</comment>
<dbReference type="EMBL" id="MU838997">
    <property type="protein sequence ID" value="KAK1772577.1"/>
    <property type="molecule type" value="Genomic_DNA"/>
</dbReference>
<feature type="coiled-coil region" evidence="1">
    <location>
        <begin position="111"/>
        <end position="145"/>
    </location>
</feature>
<evidence type="ECO:0000313" key="2">
    <source>
        <dbReference type="EMBL" id="KAK1772577.1"/>
    </source>
</evidence>
<evidence type="ECO:0000313" key="3">
    <source>
        <dbReference type="Proteomes" id="UP001244011"/>
    </source>
</evidence>
<keyword evidence="3" id="KW-1185">Reference proteome</keyword>
<dbReference type="Pfam" id="PF09447">
    <property type="entry name" value="Cnl2_NKP2"/>
    <property type="match status" value="1"/>
</dbReference>
<dbReference type="Proteomes" id="UP001244011">
    <property type="component" value="Unassembled WGS sequence"/>
</dbReference>
<proteinExistence type="predicted"/>
<protein>
    <submittedName>
        <fullName evidence="2">Cnl2/NKP2 family protein-domain-containing protein</fullName>
    </submittedName>
</protein>
<name>A0AAJ0CAJ4_9PEZI</name>
<dbReference type="GO" id="GO:0031511">
    <property type="term" value="C:Mis6-Sim4 complex"/>
    <property type="evidence" value="ECO:0007669"/>
    <property type="project" value="TreeGrafter"/>
</dbReference>